<dbReference type="RefSeq" id="WP_132217712.1">
    <property type="nucleotide sequence ID" value="NZ_OX156936.1"/>
</dbReference>
<evidence type="ECO:0000313" key="9">
    <source>
        <dbReference type="Proteomes" id="UP000295455"/>
    </source>
</evidence>
<comment type="similarity">
    <text evidence="1">Belongs to the glycosyl hydrolase 29 family.</text>
</comment>
<proteinExistence type="inferred from homology"/>
<evidence type="ECO:0000256" key="1">
    <source>
        <dbReference type="ARBA" id="ARBA00007951"/>
    </source>
</evidence>
<dbReference type="GO" id="GO:0006004">
    <property type="term" value="P:fucose metabolic process"/>
    <property type="evidence" value="ECO:0007669"/>
    <property type="project" value="TreeGrafter"/>
</dbReference>
<dbReference type="OrthoDB" id="1095333at2"/>
<dbReference type="GO" id="GO:0016139">
    <property type="term" value="P:glycoside catabolic process"/>
    <property type="evidence" value="ECO:0007669"/>
    <property type="project" value="TreeGrafter"/>
</dbReference>
<feature type="signal peptide" evidence="6">
    <location>
        <begin position="1"/>
        <end position="30"/>
    </location>
</feature>
<name>A0A4R1RJS1_9FLAO</name>
<dbReference type="SMART" id="SM00812">
    <property type="entry name" value="Alpha_L_fucos"/>
    <property type="match status" value="1"/>
</dbReference>
<evidence type="ECO:0000256" key="2">
    <source>
        <dbReference type="ARBA" id="ARBA00012662"/>
    </source>
</evidence>
<keyword evidence="9" id="KW-1185">Reference proteome</keyword>
<evidence type="ECO:0000259" key="7">
    <source>
        <dbReference type="Pfam" id="PF01120"/>
    </source>
</evidence>
<dbReference type="EMBL" id="SLUP01000004">
    <property type="protein sequence ID" value="TCL66239.1"/>
    <property type="molecule type" value="Genomic_DNA"/>
</dbReference>
<keyword evidence="5" id="KW-0326">Glycosidase</keyword>
<protein>
    <recommendedName>
        <fullName evidence="2">alpha-L-fucosidase</fullName>
        <ecNumber evidence="2">3.2.1.51</ecNumber>
    </recommendedName>
</protein>
<reference evidence="8 9" key="1">
    <citation type="submission" date="2019-03" db="EMBL/GenBank/DDBJ databases">
        <title>Genomic Encyclopedia of Type Strains, Phase IV (KMG-IV): sequencing the most valuable type-strain genomes for metagenomic binning, comparative biology and taxonomic classification.</title>
        <authorList>
            <person name="Goeker M."/>
        </authorList>
    </citation>
    <scope>NUCLEOTIDE SEQUENCE [LARGE SCALE GENOMIC DNA]</scope>
    <source>
        <strain evidence="8 9">DSM 18792</strain>
    </source>
</reference>
<dbReference type="PANTHER" id="PTHR10030:SF37">
    <property type="entry name" value="ALPHA-L-FUCOSIDASE-RELATED"/>
    <property type="match status" value="1"/>
</dbReference>
<dbReference type="GO" id="GO:0005764">
    <property type="term" value="C:lysosome"/>
    <property type="evidence" value="ECO:0007669"/>
    <property type="project" value="TreeGrafter"/>
</dbReference>
<gene>
    <name evidence="8" type="ORF">EV196_104270</name>
</gene>
<feature type="domain" description="Glycoside hydrolase family 29 N-terminal" evidence="7">
    <location>
        <begin position="30"/>
        <end position="405"/>
    </location>
</feature>
<organism evidence="8 9">
    <name type="scientific">Mariniflexile fucanivorans</name>
    <dbReference type="NCBI Taxonomy" id="264023"/>
    <lineage>
        <taxon>Bacteria</taxon>
        <taxon>Pseudomonadati</taxon>
        <taxon>Bacteroidota</taxon>
        <taxon>Flavobacteriia</taxon>
        <taxon>Flavobacteriales</taxon>
        <taxon>Flavobacteriaceae</taxon>
        <taxon>Mariniflexile</taxon>
    </lineage>
</organism>
<keyword evidence="4" id="KW-0378">Hydrolase</keyword>
<dbReference type="GO" id="GO:0004560">
    <property type="term" value="F:alpha-L-fucosidase activity"/>
    <property type="evidence" value="ECO:0007669"/>
    <property type="project" value="InterPro"/>
</dbReference>
<dbReference type="InterPro" id="IPR013780">
    <property type="entry name" value="Glyco_hydro_b"/>
</dbReference>
<evidence type="ECO:0000256" key="4">
    <source>
        <dbReference type="ARBA" id="ARBA00022801"/>
    </source>
</evidence>
<dbReference type="Proteomes" id="UP000295455">
    <property type="component" value="Unassembled WGS sequence"/>
</dbReference>
<evidence type="ECO:0000256" key="6">
    <source>
        <dbReference type="SAM" id="SignalP"/>
    </source>
</evidence>
<sequence>MKLSKLKKKLQVKYMLFMFFAIGLSTATYAQDKELSWEALGKQYEIPKWFTDARFGIWVHWGAQTVPEYGGGWYARHMYMQDVGKETFGKNAYPYHLKTFGHPSEVGYKDVANAWKAENLDTDKLLKYFTEDLGAKYFMALAHHHDNFDNWNSKYQPWNSVNVGPKRDIIGEFSKSAKKQGVPFGVSTHNERFFEWGLPAFGADTSGVYKGIPYDGRLTKEDGIGTWWEGLDPSDLYGLPPEKRTPEWEEAWKQNWLLRMKDLLTNYDVDFMWFDGRGFPYGAYGKEAFRTYLNHRLNKDGKINALIAGKIPGGDPAIVNDIEQGVELEINPEPWQSICSFTHWFYKKDDPSRHDSRSTIELLIDVVSKNGNFMLNVELLPDGTIPPEHKAIMDEFGAWLKLNSEAIYASKPWKVHGDNFFSGFLDENSNASNLANTDQIENQKKKSKQFNNRTKDSEPYGHDEVRFTTKDGVLYIFVMNPSEGDIKLSSLGLKSKYKPKKIQSIKLIGSDETINFKQDHNNLILSVPAKRPNKYAAVFEVKGAL</sequence>
<dbReference type="InterPro" id="IPR000933">
    <property type="entry name" value="Glyco_hydro_29"/>
</dbReference>
<dbReference type="InterPro" id="IPR017853">
    <property type="entry name" value="GH"/>
</dbReference>
<dbReference type="EC" id="3.2.1.51" evidence="2"/>
<evidence type="ECO:0000256" key="3">
    <source>
        <dbReference type="ARBA" id="ARBA00022729"/>
    </source>
</evidence>
<dbReference type="SUPFAM" id="SSF51445">
    <property type="entry name" value="(Trans)glycosidases"/>
    <property type="match status" value="1"/>
</dbReference>
<accession>A0A4R1RJS1</accession>
<keyword evidence="3 6" id="KW-0732">Signal</keyword>
<dbReference type="PANTHER" id="PTHR10030">
    <property type="entry name" value="ALPHA-L-FUCOSIDASE"/>
    <property type="match status" value="1"/>
</dbReference>
<feature type="chain" id="PRO_5020223869" description="alpha-L-fucosidase" evidence="6">
    <location>
        <begin position="31"/>
        <end position="545"/>
    </location>
</feature>
<comment type="caution">
    <text evidence="8">The sequence shown here is derived from an EMBL/GenBank/DDBJ whole genome shotgun (WGS) entry which is preliminary data.</text>
</comment>
<dbReference type="InterPro" id="IPR057739">
    <property type="entry name" value="Glyco_hydro_29_N"/>
</dbReference>
<dbReference type="Gene3D" id="2.60.40.1180">
    <property type="entry name" value="Golgi alpha-mannosidase II"/>
    <property type="match status" value="1"/>
</dbReference>
<dbReference type="Pfam" id="PF01120">
    <property type="entry name" value="Alpha_L_fucos"/>
    <property type="match status" value="1"/>
</dbReference>
<evidence type="ECO:0000256" key="5">
    <source>
        <dbReference type="ARBA" id="ARBA00023295"/>
    </source>
</evidence>
<evidence type="ECO:0000313" key="8">
    <source>
        <dbReference type="EMBL" id="TCL66239.1"/>
    </source>
</evidence>
<dbReference type="Gene3D" id="3.20.20.80">
    <property type="entry name" value="Glycosidases"/>
    <property type="match status" value="1"/>
</dbReference>
<dbReference type="AlphaFoldDB" id="A0A4R1RJS1"/>